<dbReference type="OrthoDB" id="1048572at2"/>
<dbReference type="PROSITE" id="PS51257">
    <property type="entry name" value="PROKAR_LIPOPROTEIN"/>
    <property type="match status" value="1"/>
</dbReference>
<evidence type="ECO:0000313" key="2">
    <source>
        <dbReference type="EMBL" id="EIY38957.1"/>
    </source>
</evidence>
<evidence type="ECO:0008006" key="4">
    <source>
        <dbReference type="Google" id="ProtNLM"/>
    </source>
</evidence>
<dbReference type="RefSeq" id="WP_007845224.1">
    <property type="nucleotide sequence ID" value="NZ_JH724132.1"/>
</dbReference>
<accession>I8WM87</accession>
<dbReference type="HOGENOM" id="CLU_1341010_0_0_10"/>
<dbReference type="AlphaFoldDB" id="I8WM87"/>
<proteinExistence type="predicted"/>
<dbReference type="Proteomes" id="UP000005974">
    <property type="component" value="Unassembled WGS sequence"/>
</dbReference>
<protein>
    <recommendedName>
        <fullName evidence="4">Lipoprotein</fullName>
    </recommendedName>
</protein>
<evidence type="ECO:0000256" key="1">
    <source>
        <dbReference type="SAM" id="SignalP"/>
    </source>
</evidence>
<feature type="chain" id="PRO_5003716339" description="Lipoprotein" evidence="1">
    <location>
        <begin position="26"/>
        <end position="221"/>
    </location>
</feature>
<sequence>MLILKKSCKALITALCTLFIYSCSSNDKLDINNYQLQSIQWKLSANDAEKVDTIELPPKITSNNTEEPMSITFSFEKNIKETSQFYSDDPELFNSLTLKENILVDITANASTLSSEYRKLSSDLHAPLSLNETVLSPLYKSKETLKLSPHTKVTTECKIYIKEYTATYLAIFANDKGETIEMSGKWKGAFNKGSKVTYILKDIKVSSINSIYPLVSDSRTL</sequence>
<keyword evidence="1" id="KW-0732">Signal</keyword>
<dbReference type="PATRIC" id="fig|997876.3.peg.782"/>
<keyword evidence="3" id="KW-1185">Reference proteome</keyword>
<organism evidence="2 3">
    <name type="scientific">Phocaeicola dorei CL02T12C06</name>
    <dbReference type="NCBI Taxonomy" id="997876"/>
    <lineage>
        <taxon>Bacteria</taxon>
        <taxon>Pseudomonadati</taxon>
        <taxon>Bacteroidota</taxon>
        <taxon>Bacteroidia</taxon>
        <taxon>Bacteroidales</taxon>
        <taxon>Bacteroidaceae</taxon>
        <taxon>Phocaeicola</taxon>
    </lineage>
</organism>
<reference evidence="2 3" key="1">
    <citation type="submission" date="2012-02" db="EMBL/GenBank/DDBJ databases">
        <title>The Genome Sequence of Bacteroides dorei CL02T12C06.</title>
        <authorList>
            <consortium name="The Broad Institute Genome Sequencing Platform"/>
            <person name="Earl A."/>
            <person name="Ward D."/>
            <person name="Feldgarden M."/>
            <person name="Gevers D."/>
            <person name="Zitomersky N.L."/>
            <person name="Coyne M.J."/>
            <person name="Comstock L.E."/>
            <person name="Young S.K."/>
            <person name="Zeng Q."/>
            <person name="Gargeya S."/>
            <person name="Fitzgerald M."/>
            <person name="Haas B."/>
            <person name="Abouelleil A."/>
            <person name="Alvarado L."/>
            <person name="Arachchi H.M."/>
            <person name="Berlin A."/>
            <person name="Chapman S.B."/>
            <person name="Gearin G."/>
            <person name="Goldberg J."/>
            <person name="Griggs A."/>
            <person name="Gujja S."/>
            <person name="Hansen M."/>
            <person name="Heiman D."/>
            <person name="Howarth C."/>
            <person name="Larimer J."/>
            <person name="Lui A."/>
            <person name="MacDonald P.J.P."/>
            <person name="McCowen C."/>
            <person name="Montmayeur A."/>
            <person name="Murphy C."/>
            <person name="Neiman D."/>
            <person name="Pearson M."/>
            <person name="Priest M."/>
            <person name="Roberts A."/>
            <person name="Saif S."/>
            <person name="Shea T."/>
            <person name="Sisk P."/>
            <person name="Stolte C."/>
            <person name="Sykes S."/>
            <person name="Wortman J."/>
            <person name="Nusbaum C."/>
            <person name="Birren B."/>
        </authorList>
    </citation>
    <scope>NUCLEOTIDE SEQUENCE [LARGE SCALE GENOMIC DNA]</scope>
    <source>
        <strain evidence="2 3">CL02T12C06</strain>
    </source>
</reference>
<evidence type="ECO:0000313" key="3">
    <source>
        <dbReference type="Proteomes" id="UP000005974"/>
    </source>
</evidence>
<feature type="signal peptide" evidence="1">
    <location>
        <begin position="1"/>
        <end position="25"/>
    </location>
</feature>
<dbReference type="EMBL" id="AGXJ01000014">
    <property type="protein sequence ID" value="EIY38957.1"/>
    <property type="molecule type" value="Genomic_DNA"/>
</dbReference>
<comment type="caution">
    <text evidence="2">The sequence shown here is derived from an EMBL/GenBank/DDBJ whole genome shotgun (WGS) entry which is preliminary data.</text>
</comment>
<gene>
    <name evidence="2" type="ORF">HMPREF1064_00754</name>
</gene>
<name>I8WM87_9BACT</name>